<proteinExistence type="predicted"/>
<dbReference type="Proteomes" id="UP000005084">
    <property type="component" value="Unassembled WGS sequence"/>
</dbReference>
<sequence length="71" mass="7777">MNIYPFSAPHNKQNRTSSVCNIGLLSRVACMSALSSSRDHAGKSRELKTCAIAHAKDWNQAELDGRPCAFL</sequence>
<dbReference type="HOGENOM" id="CLU_2731926_0_0_11"/>
<dbReference type="AlphaFoldDB" id="C5ED06"/>
<reference evidence="1" key="1">
    <citation type="submission" date="2008-08" db="EMBL/GenBank/DDBJ databases">
        <title>Annotation of Bifidobacterium longum subsp. infantis CCUG 52486.</title>
        <authorList>
            <consortium name="The Broad Institute Genome Sequencing Platform"/>
            <person name="Gougoulias C."/>
            <person name="Tuohy K.M."/>
            <person name="Gibson G.R."/>
            <person name="Ward D."/>
            <person name="Mehta T."/>
            <person name="Young S."/>
            <person name="Jaffe D."/>
            <person name="Gnerre S."/>
            <person name="Berlin A."/>
            <person name="Heiman D."/>
            <person name="Hepburn T."/>
            <person name="Shea T."/>
            <person name="Sykes S."/>
            <person name="Alvarado L."/>
            <person name="Kodira C."/>
            <person name="Borodovsky M."/>
            <person name="Lander E."/>
            <person name="Galagan J."/>
            <person name="Nusbaum C."/>
            <person name="Birren B."/>
        </authorList>
    </citation>
    <scope>NUCLEOTIDE SEQUENCE [LARGE SCALE GENOMIC DNA]</scope>
    <source>
        <strain evidence="1">CCUG 52486</strain>
    </source>
</reference>
<organism evidence="1">
    <name type="scientific">Bifidobacterium longum subsp. infantis CCUG 52486</name>
    <dbReference type="NCBI Taxonomy" id="537937"/>
    <lineage>
        <taxon>Bacteria</taxon>
        <taxon>Bacillati</taxon>
        <taxon>Actinomycetota</taxon>
        <taxon>Actinomycetes</taxon>
        <taxon>Bifidobacteriales</taxon>
        <taxon>Bifidobacteriaceae</taxon>
        <taxon>Bifidobacterium</taxon>
    </lineage>
</organism>
<evidence type="ECO:0000313" key="1">
    <source>
        <dbReference type="EMBL" id="EEQ55900.1"/>
    </source>
</evidence>
<accession>C5ED06</accession>
<name>C5ED06_BIFLI</name>
<protein>
    <submittedName>
        <fullName evidence="1">Uncharacterized protein</fullName>
    </submittedName>
</protein>
<dbReference type="EMBL" id="DS990242">
    <property type="protein sequence ID" value="EEQ55900.1"/>
    <property type="molecule type" value="Genomic_DNA"/>
</dbReference>
<gene>
    <name evidence="1" type="ORF">BLIG_02029</name>
</gene>